<feature type="domain" description="Integrase catalytic" evidence="1">
    <location>
        <begin position="278"/>
        <end position="467"/>
    </location>
</feature>
<keyword evidence="3" id="KW-1185">Reference proteome</keyword>
<dbReference type="InterPro" id="IPR040676">
    <property type="entry name" value="DUF5641"/>
</dbReference>
<name>A0ABM1Y8V6_AEDAL</name>
<dbReference type="Proteomes" id="UP000069940">
    <property type="component" value="Unassembled WGS sequence"/>
</dbReference>
<sequence length="587" mass="67527">MWSDSSTVLHWIRSDARKYRQYVAFRVTEILDDSDISDWRKVPTDMNVADEATKWGRGPSFDENSRWFKAPEFLYRPEREWPKEAIEADTVEELKAVHVHQQQIDEQVIDFKRFSTWERLIGVVTFVRRFGDINLRKQTSSGVGAVPSSEERRQAETLVFKLIQMEVYKQEYAVLQANEDATGVIRMGSRLRTAECVSQEVKCPVILPKEHYVTQLLIGWYHRRYKHGNNETVVNELRQRVHISEIRVAVRKIADRCVWCKIKKCSPQVPPMAPLPVSRLTPYVRAFTFTGLDYFGPINVRFGRGCVKRWVALFTCFGTRAVHLEIAYSLSAESCKTAIRRFIARRGAPKEIYSDRGTNFQGACAELRQQIKAINEKLAEVYTNADTQWKFNPPYAPHMGGVWERLVRSVKQGLQQMQLPKNPDEETLVTALAEVESMVNSRPLTYLPVDSEESEALIPNHFLLLSSSGAVQPAVQPTDEHSAVRSNWHHIKAMLDRFWKRWIREYLPVIARQPKWFGEVVPVKIDDLVIVVDEGVRNSWTRGRVVRVYTGNDGRVRSADVQTSMGIVRRPVTKLAVLNIAKEEGTA</sequence>
<proteinExistence type="predicted"/>
<dbReference type="RefSeq" id="XP_062701628.1">
    <property type="nucleotide sequence ID" value="XM_062845644.1"/>
</dbReference>
<dbReference type="Pfam" id="PF18701">
    <property type="entry name" value="DUF5641"/>
    <property type="match status" value="1"/>
</dbReference>
<protein>
    <recommendedName>
        <fullName evidence="1">Integrase catalytic domain-containing protein</fullName>
    </recommendedName>
</protein>
<dbReference type="GeneID" id="134285229"/>
<dbReference type="PANTHER" id="PTHR47331:SF1">
    <property type="entry name" value="GAG-LIKE PROTEIN"/>
    <property type="match status" value="1"/>
</dbReference>
<reference evidence="2" key="2">
    <citation type="submission" date="2025-05" db="UniProtKB">
        <authorList>
            <consortium name="EnsemblMetazoa"/>
        </authorList>
    </citation>
    <scope>IDENTIFICATION</scope>
    <source>
        <strain evidence="2">Foshan</strain>
    </source>
</reference>
<dbReference type="InterPro" id="IPR036397">
    <property type="entry name" value="RNaseH_sf"/>
</dbReference>
<dbReference type="SUPFAM" id="SSF53098">
    <property type="entry name" value="Ribonuclease H-like"/>
    <property type="match status" value="1"/>
</dbReference>
<dbReference type="Gene3D" id="3.30.420.10">
    <property type="entry name" value="Ribonuclease H-like superfamily/Ribonuclease H"/>
    <property type="match status" value="1"/>
</dbReference>
<accession>A0ABM1Y8V6</accession>
<organism evidence="2 3">
    <name type="scientific">Aedes albopictus</name>
    <name type="common">Asian tiger mosquito</name>
    <name type="synonym">Stegomyia albopicta</name>
    <dbReference type="NCBI Taxonomy" id="7160"/>
    <lineage>
        <taxon>Eukaryota</taxon>
        <taxon>Metazoa</taxon>
        <taxon>Ecdysozoa</taxon>
        <taxon>Arthropoda</taxon>
        <taxon>Hexapoda</taxon>
        <taxon>Insecta</taxon>
        <taxon>Pterygota</taxon>
        <taxon>Neoptera</taxon>
        <taxon>Endopterygota</taxon>
        <taxon>Diptera</taxon>
        <taxon>Nematocera</taxon>
        <taxon>Culicoidea</taxon>
        <taxon>Culicidae</taxon>
        <taxon>Culicinae</taxon>
        <taxon>Aedini</taxon>
        <taxon>Aedes</taxon>
        <taxon>Stegomyia</taxon>
    </lineage>
</organism>
<dbReference type="EnsemblMetazoa" id="AALFPA23_006879.R9052">
    <property type="protein sequence ID" value="AALFPA23_006879.P9052"/>
    <property type="gene ID" value="AALFPA23_006879"/>
</dbReference>
<dbReference type="InterPro" id="IPR001584">
    <property type="entry name" value="Integrase_cat-core"/>
</dbReference>
<evidence type="ECO:0000313" key="3">
    <source>
        <dbReference type="Proteomes" id="UP000069940"/>
    </source>
</evidence>
<evidence type="ECO:0000259" key="1">
    <source>
        <dbReference type="PROSITE" id="PS50994"/>
    </source>
</evidence>
<dbReference type="InterPro" id="IPR012337">
    <property type="entry name" value="RNaseH-like_sf"/>
</dbReference>
<dbReference type="PROSITE" id="PS50994">
    <property type="entry name" value="INTEGRASE"/>
    <property type="match status" value="1"/>
</dbReference>
<reference evidence="3" key="1">
    <citation type="journal article" date="2015" name="Proc. Natl. Acad. Sci. U.S.A.">
        <title>Genome sequence of the Asian Tiger mosquito, Aedes albopictus, reveals insights into its biology, genetics, and evolution.</title>
        <authorList>
            <person name="Chen X.G."/>
            <person name="Jiang X."/>
            <person name="Gu J."/>
            <person name="Xu M."/>
            <person name="Wu Y."/>
            <person name="Deng Y."/>
            <person name="Zhang C."/>
            <person name="Bonizzoni M."/>
            <person name="Dermauw W."/>
            <person name="Vontas J."/>
            <person name="Armbruster P."/>
            <person name="Huang X."/>
            <person name="Yang Y."/>
            <person name="Zhang H."/>
            <person name="He W."/>
            <person name="Peng H."/>
            <person name="Liu Y."/>
            <person name="Wu K."/>
            <person name="Chen J."/>
            <person name="Lirakis M."/>
            <person name="Topalis P."/>
            <person name="Van Leeuwen T."/>
            <person name="Hall A.B."/>
            <person name="Jiang X."/>
            <person name="Thorpe C."/>
            <person name="Mueller R.L."/>
            <person name="Sun C."/>
            <person name="Waterhouse R.M."/>
            <person name="Yan G."/>
            <person name="Tu Z.J."/>
            <person name="Fang X."/>
            <person name="James A.A."/>
        </authorList>
    </citation>
    <scope>NUCLEOTIDE SEQUENCE [LARGE SCALE GENOMIC DNA]</scope>
    <source>
        <strain evidence="3">Foshan</strain>
    </source>
</reference>
<dbReference type="PANTHER" id="PTHR47331">
    <property type="entry name" value="PHD-TYPE DOMAIN-CONTAINING PROTEIN"/>
    <property type="match status" value="1"/>
</dbReference>
<evidence type="ECO:0000313" key="2">
    <source>
        <dbReference type="EnsemblMetazoa" id="AALFPA23_006879.P9052"/>
    </source>
</evidence>